<dbReference type="STRING" id="583355.Caka_1509"/>
<proteinExistence type="inferred from homology"/>
<gene>
    <name evidence="3" type="ordered locus">Caka_1509</name>
</gene>
<accession>D5EJC9</accession>
<dbReference type="PROSITE" id="PS50164">
    <property type="entry name" value="GIY_YIG"/>
    <property type="match status" value="1"/>
</dbReference>
<evidence type="ECO:0000313" key="3">
    <source>
        <dbReference type="EMBL" id="ADE54528.1"/>
    </source>
</evidence>
<dbReference type="InterPro" id="IPR000305">
    <property type="entry name" value="GIY-YIG_endonuc"/>
</dbReference>
<evidence type="ECO:0000313" key="4">
    <source>
        <dbReference type="Proteomes" id="UP000000925"/>
    </source>
</evidence>
<dbReference type="PANTHER" id="PTHR34477">
    <property type="entry name" value="UPF0213 PROTEIN YHBQ"/>
    <property type="match status" value="1"/>
</dbReference>
<dbReference type="AlphaFoldDB" id="D5EJC9"/>
<dbReference type="CDD" id="cd10456">
    <property type="entry name" value="GIY-YIG_UPF0213"/>
    <property type="match status" value="1"/>
</dbReference>
<dbReference type="HOGENOM" id="CLU_135650_0_1_0"/>
<keyword evidence="4" id="KW-1185">Reference proteome</keyword>
<dbReference type="Pfam" id="PF01541">
    <property type="entry name" value="GIY-YIG"/>
    <property type="match status" value="1"/>
</dbReference>
<reference evidence="3 4" key="1">
    <citation type="journal article" date="2010" name="Stand. Genomic Sci.">
        <title>Complete genome sequence of Coraliomargarita akajimensis type strain (04OKA010-24).</title>
        <authorList>
            <person name="Mavromatis K."/>
            <person name="Abt B."/>
            <person name="Brambilla E."/>
            <person name="Lapidus A."/>
            <person name="Copeland A."/>
            <person name="Deshpande S."/>
            <person name="Nolan M."/>
            <person name="Lucas S."/>
            <person name="Tice H."/>
            <person name="Cheng J.F."/>
            <person name="Han C."/>
            <person name="Detter J.C."/>
            <person name="Woyke T."/>
            <person name="Goodwin L."/>
            <person name="Pitluck S."/>
            <person name="Held B."/>
            <person name="Brettin T."/>
            <person name="Tapia R."/>
            <person name="Ivanova N."/>
            <person name="Mikhailova N."/>
            <person name="Pati A."/>
            <person name="Liolios K."/>
            <person name="Chen A."/>
            <person name="Palaniappan K."/>
            <person name="Land M."/>
            <person name="Hauser L."/>
            <person name="Chang Y.J."/>
            <person name="Jeffries C.D."/>
            <person name="Rohde M."/>
            <person name="Goker M."/>
            <person name="Bristow J."/>
            <person name="Eisen J.A."/>
            <person name="Markowitz V."/>
            <person name="Hugenholtz P."/>
            <person name="Klenk H.P."/>
            <person name="Kyrpides N.C."/>
        </authorList>
    </citation>
    <scope>NUCLEOTIDE SEQUENCE [LARGE SCALE GENOMIC DNA]</scope>
    <source>
        <strain evidence="4">DSM 45221 / IAM 15411 / JCM 23193 / KCTC 12865</strain>
    </source>
</reference>
<dbReference type="InterPro" id="IPR035901">
    <property type="entry name" value="GIY-YIG_endonuc_sf"/>
</dbReference>
<protein>
    <submittedName>
        <fullName evidence="3">Excinuclease ABC C subunit domain protein</fullName>
    </submittedName>
</protein>
<organism evidence="3 4">
    <name type="scientific">Coraliomargarita akajimensis (strain DSM 45221 / IAM 15411 / JCM 23193 / KCTC 12865 / 04OKA010-24)</name>
    <dbReference type="NCBI Taxonomy" id="583355"/>
    <lineage>
        <taxon>Bacteria</taxon>
        <taxon>Pseudomonadati</taxon>
        <taxon>Verrucomicrobiota</taxon>
        <taxon>Opitutia</taxon>
        <taxon>Puniceicoccales</taxon>
        <taxon>Coraliomargaritaceae</taxon>
        <taxon>Coraliomargarita</taxon>
    </lineage>
</organism>
<dbReference type="KEGG" id="caa:Caka_1509"/>
<dbReference type="Proteomes" id="UP000000925">
    <property type="component" value="Chromosome"/>
</dbReference>
<dbReference type="PANTHER" id="PTHR34477:SF1">
    <property type="entry name" value="UPF0213 PROTEIN YHBQ"/>
    <property type="match status" value="1"/>
</dbReference>
<comment type="similarity">
    <text evidence="1">Belongs to the UPF0213 family.</text>
</comment>
<sequence length="92" mass="10366">MSWWVYMIRCADDSLYAGVATDVERRFAEHAGGGPKAAKYLRGRGPLVLVYRCELGDRSAALKEEVRIKRLSKAEKEALVQDVEHRTSNPES</sequence>
<dbReference type="Gene3D" id="3.40.1440.10">
    <property type="entry name" value="GIY-YIG endonuclease"/>
    <property type="match status" value="1"/>
</dbReference>
<name>D5EJC9_CORAD</name>
<feature type="domain" description="GIY-YIG" evidence="2">
    <location>
        <begin position="1"/>
        <end position="78"/>
    </location>
</feature>
<dbReference type="InterPro" id="IPR050190">
    <property type="entry name" value="UPF0213_domain"/>
</dbReference>
<dbReference type="EMBL" id="CP001998">
    <property type="protein sequence ID" value="ADE54528.1"/>
    <property type="molecule type" value="Genomic_DNA"/>
</dbReference>
<dbReference type="eggNOG" id="COG2827">
    <property type="taxonomic scope" value="Bacteria"/>
</dbReference>
<evidence type="ECO:0000256" key="1">
    <source>
        <dbReference type="ARBA" id="ARBA00007435"/>
    </source>
</evidence>
<dbReference type="SUPFAM" id="SSF82771">
    <property type="entry name" value="GIY-YIG endonuclease"/>
    <property type="match status" value="1"/>
</dbReference>
<evidence type="ECO:0000259" key="2">
    <source>
        <dbReference type="PROSITE" id="PS50164"/>
    </source>
</evidence>